<comment type="caution">
    <text evidence="1">The sequence shown here is derived from an EMBL/GenBank/DDBJ whole genome shotgun (WGS) entry which is preliminary data.</text>
</comment>
<name>A0ABT1JPP6_ACTCY</name>
<organism evidence="1 2">
    <name type="scientific">Actinoalloteichus caeruleus DSM 43889</name>
    <dbReference type="NCBI Taxonomy" id="1120930"/>
    <lineage>
        <taxon>Bacteria</taxon>
        <taxon>Bacillati</taxon>
        <taxon>Actinomycetota</taxon>
        <taxon>Actinomycetes</taxon>
        <taxon>Pseudonocardiales</taxon>
        <taxon>Pseudonocardiaceae</taxon>
        <taxon>Actinoalloteichus</taxon>
        <taxon>Actinoalloteichus cyanogriseus</taxon>
    </lineage>
</organism>
<accession>A0ABT1JPP6</accession>
<dbReference type="Proteomes" id="UP000791080">
    <property type="component" value="Unassembled WGS sequence"/>
</dbReference>
<protein>
    <submittedName>
        <fullName evidence="1">Uncharacterized protein</fullName>
    </submittedName>
</protein>
<proteinExistence type="predicted"/>
<keyword evidence="2" id="KW-1185">Reference proteome</keyword>
<evidence type="ECO:0000313" key="2">
    <source>
        <dbReference type="Proteomes" id="UP000791080"/>
    </source>
</evidence>
<reference evidence="1 2" key="1">
    <citation type="submission" date="2022-06" db="EMBL/GenBank/DDBJ databases">
        <title>Genomic Encyclopedia of Type Strains, Phase I: the one thousand microbial genomes (KMG-I) project.</title>
        <authorList>
            <person name="Kyrpides N."/>
        </authorList>
    </citation>
    <scope>NUCLEOTIDE SEQUENCE [LARGE SCALE GENOMIC DNA]</scope>
    <source>
        <strain evidence="1 2">DSM 43889</strain>
    </source>
</reference>
<evidence type="ECO:0000313" key="1">
    <source>
        <dbReference type="EMBL" id="MCP2333656.1"/>
    </source>
</evidence>
<gene>
    <name evidence="1" type="ORF">G443_003926</name>
</gene>
<dbReference type="EMBL" id="AUBJ02000001">
    <property type="protein sequence ID" value="MCP2333656.1"/>
    <property type="molecule type" value="Genomic_DNA"/>
</dbReference>
<sequence length="77" mass="8334">MVLPDRADAELLADGLAEEGWRPATVHRELLAGEDDAEDADWVVELLSTPAGEPATALRNRLDELALPLHGFTSDLD</sequence>